<keyword evidence="2" id="KW-1185">Reference proteome</keyword>
<evidence type="ECO:0000313" key="1">
    <source>
        <dbReference type="EMBL" id="PIO58922.1"/>
    </source>
</evidence>
<name>A0A2G9TN66_TELCI</name>
<evidence type="ECO:0008006" key="3">
    <source>
        <dbReference type="Google" id="ProtNLM"/>
    </source>
</evidence>
<protein>
    <recommendedName>
        <fullName evidence="3">Cysteine rich repeat-containing domain protein</fullName>
    </recommendedName>
</protein>
<feature type="non-terminal residue" evidence="1">
    <location>
        <position position="1"/>
    </location>
</feature>
<proteinExistence type="predicted"/>
<sequence length="93" mass="10228">NARQSIIIMARTARDKKHTWEQSSPDEKSLQLTRAKRQCCSSSSNSCCPQQQQQSVQCVPVCIQQCQSSCQTQQCAQSCAPSCNQQCGGSSQQ</sequence>
<organism evidence="1 2">
    <name type="scientific">Teladorsagia circumcincta</name>
    <name type="common">Brown stomach worm</name>
    <name type="synonym">Ostertagia circumcincta</name>
    <dbReference type="NCBI Taxonomy" id="45464"/>
    <lineage>
        <taxon>Eukaryota</taxon>
        <taxon>Metazoa</taxon>
        <taxon>Ecdysozoa</taxon>
        <taxon>Nematoda</taxon>
        <taxon>Chromadorea</taxon>
        <taxon>Rhabditida</taxon>
        <taxon>Rhabditina</taxon>
        <taxon>Rhabditomorpha</taxon>
        <taxon>Strongyloidea</taxon>
        <taxon>Trichostrongylidae</taxon>
        <taxon>Teladorsagia</taxon>
    </lineage>
</organism>
<dbReference type="Proteomes" id="UP000230423">
    <property type="component" value="Unassembled WGS sequence"/>
</dbReference>
<dbReference type="AlphaFoldDB" id="A0A2G9TN66"/>
<reference evidence="1 2" key="1">
    <citation type="submission" date="2015-09" db="EMBL/GenBank/DDBJ databases">
        <title>Draft genome of the parasitic nematode Teladorsagia circumcincta isolate WARC Sus (inbred).</title>
        <authorList>
            <person name="Mitreva M."/>
        </authorList>
    </citation>
    <scope>NUCLEOTIDE SEQUENCE [LARGE SCALE GENOMIC DNA]</scope>
    <source>
        <strain evidence="1 2">S</strain>
    </source>
</reference>
<dbReference type="EMBL" id="KZ359391">
    <property type="protein sequence ID" value="PIO58922.1"/>
    <property type="molecule type" value="Genomic_DNA"/>
</dbReference>
<gene>
    <name evidence="1" type="ORF">TELCIR_19631</name>
</gene>
<evidence type="ECO:0000313" key="2">
    <source>
        <dbReference type="Proteomes" id="UP000230423"/>
    </source>
</evidence>
<feature type="non-terminal residue" evidence="1">
    <location>
        <position position="93"/>
    </location>
</feature>
<accession>A0A2G9TN66</accession>